<keyword evidence="3" id="KW-0732">Signal</keyword>
<feature type="compositionally biased region" description="Polar residues" evidence="4">
    <location>
        <begin position="1"/>
        <end position="18"/>
    </location>
</feature>
<feature type="compositionally biased region" description="Basic and acidic residues" evidence="4">
    <location>
        <begin position="580"/>
        <end position="589"/>
    </location>
</feature>
<feature type="compositionally biased region" description="Polar residues" evidence="4">
    <location>
        <begin position="677"/>
        <end position="686"/>
    </location>
</feature>
<feature type="compositionally biased region" description="Polar residues" evidence="4">
    <location>
        <begin position="442"/>
        <end position="452"/>
    </location>
</feature>
<feature type="region of interest" description="Disordered" evidence="4">
    <location>
        <begin position="1"/>
        <end position="30"/>
    </location>
</feature>
<feature type="compositionally biased region" description="Low complexity" evidence="4">
    <location>
        <begin position="838"/>
        <end position="852"/>
    </location>
</feature>
<dbReference type="GO" id="GO:0030513">
    <property type="term" value="P:positive regulation of BMP signaling pathway"/>
    <property type="evidence" value="ECO:0007669"/>
    <property type="project" value="TreeGrafter"/>
</dbReference>
<dbReference type="Proteomes" id="UP000075886">
    <property type="component" value="Unassembled WGS sequence"/>
</dbReference>
<feature type="region of interest" description="Disordered" evidence="4">
    <location>
        <begin position="659"/>
        <end position="697"/>
    </location>
</feature>
<evidence type="ECO:0000256" key="3">
    <source>
        <dbReference type="ARBA" id="ARBA00022729"/>
    </source>
</evidence>
<feature type="compositionally biased region" description="Low complexity" evidence="4">
    <location>
        <begin position="408"/>
        <end position="433"/>
    </location>
</feature>
<feature type="compositionally biased region" description="Low complexity" evidence="4">
    <location>
        <begin position="768"/>
        <end position="798"/>
    </location>
</feature>
<dbReference type="GO" id="GO:0005576">
    <property type="term" value="C:extracellular region"/>
    <property type="evidence" value="ECO:0007669"/>
    <property type="project" value="UniProtKB-SubCell"/>
</dbReference>
<dbReference type="VEuPathDB" id="VectorBase:AFAF000703"/>
<dbReference type="Pfam" id="PF23334">
    <property type="entry name" value="VWC2L_2nd"/>
    <property type="match status" value="1"/>
</dbReference>
<feature type="region of interest" description="Disordered" evidence="4">
    <location>
        <begin position="767"/>
        <end position="992"/>
    </location>
</feature>
<dbReference type="InterPro" id="IPR052424">
    <property type="entry name" value="Kielin_Chordin-BMP_Reg"/>
</dbReference>
<dbReference type="SUPFAM" id="SSF57603">
    <property type="entry name" value="FnI-like domain"/>
    <property type="match status" value="1"/>
</dbReference>
<evidence type="ECO:0000313" key="7">
    <source>
        <dbReference type="Proteomes" id="UP000075886"/>
    </source>
</evidence>
<accession>A0A182Q0M8</accession>
<dbReference type="EMBL" id="AXCN02000783">
    <property type="status" value="NOT_ANNOTATED_CDS"/>
    <property type="molecule type" value="Genomic_DNA"/>
</dbReference>
<proteinExistence type="predicted"/>
<feature type="region of interest" description="Disordered" evidence="4">
    <location>
        <begin position="286"/>
        <end position="455"/>
    </location>
</feature>
<keyword evidence="7" id="KW-1185">Reference proteome</keyword>
<dbReference type="EnsemblMetazoa" id="AFAF000703-RA">
    <property type="protein sequence ID" value="AFAF000703-PA"/>
    <property type="gene ID" value="AFAF000703"/>
</dbReference>
<feature type="compositionally biased region" description="Polar residues" evidence="4">
    <location>
        <begin position="879"/>
        <end position="892"/>
    </location>
</feature>
<dbReference type="PROSITE" id="PS50184">
    <property type="entry name" value="VWFC_2"/>
    <property type="match status" value="1"/>
</dbReference>
<feature type="region of interest" description="Disordered" evidence="4">
    <location>
        <begin position="69"/>
        <end position="91"/>
    </location>
</feature>
<dbReference type="PANTHER" id="PTHR46698">
    <property type="entry name" value="CROSSVEINLESS 2"/>
    <property type="match status" value="1"/>
</dbReference>
<comment type="subcellular location">
    <subcellularLocation>
        <location evidence="1">Secreted</location>
    </subcellularLocation>
</comment>
<dbReference type="GO" id="GO:0036122">
    <property type="term" value="F:BMP binding"/>
    <property type="evidence" value="ECO:0007669"/>
    <property type="project" value="TreeGrafter"/>
</dbReference>
<dbReference type="AlphaFoldDB" id="A0A182Q0M8"/>
<protein>
    <recommendedName>
        <fullName evidence="5">VWFC domain-containing protein</fullName>
    </recommendedName>
</protein>
<sequence>MILEPNINQHQEQQQCPANETAKMGPVDKPTNRWPATMLLLLLTASLAQAGPVIRSRRMIREIYVENSAAAPTAPDSTSSDVPSGSGSSNATAASDMCLYDGSYIERSAIACEKKHGCRAIQKTGECCPDYQCECQRDGKTYANGEKVFDPNTPCRACYCQGGEITCSEVSCYKRNDCDPKYIPGRCCPEYDNCPPLENFKITDTSTKDATGGERNDEETNEVKGNYAAEVEDLAGLQKHQTTATTMTTTTTAASVSSGPAISNDNPLGIKIKEITKPEEIRLTDNRPSAEEQQQQQQQQLAAANREASAEHSSSQSEELVNLEHLDVHVPDDDGENGTKIVRHTPDGDGMHSEGENVSDGSASEESAVKTSASAENRLESAESSTVGTVSSTLSESEEWIDIKEFADSSTWSPSSGSSSSTTQAPSLAPSTSGPHEEDVVSESNMKPSKQDNALPAVVQIGDKLVIVDHNQPKPITVIQVEEVEGLQRGEDDTVYDQEMYTERSLSPAAESGRESSKKLKLSHSTEQEQETLSTQADSSGAYETVYHAGSTEQGGGSSEEFYETVFYTEGPESALTSQERNDTDRLQTREPVSVSKEDFLHMGASQEPAKLQQDEEHTTAGASISVTSAEEGSTTLSDLSISLSSEASGDEMIYDTHYYTEEPPGSSSDEHGPTLGTGSAESSTAGYVPRHPVPVADELVPPHATYIEDNEKEFIDPGFQPIPEDFSLPQLDHPAMEMEMDHHPKSAPAKQEKILADVLMELKRNSTTATTTTTTTTDHPNTASSTESSTTEGFSASQEAASNSPSWLKEEPRPQLRSPGEPLLIPEWERVNGTQGSSNSSSEEQLENEASGAGTSPGDFQMLKMGSEEYVDAGEGSGQQSVGSTPASQPSKAIENRSEEEEDDETSGKGELAGSAEASTSTKPLLDIDSPANVTADEQSDSVKHNPKNDVESLKYDEDENNATAEEAIPKKVQQLEPAGERDGTPTLTGV</sequence>
<evidence type="ECO:0000256" key="2">
    <source>
        <dbReference type="ARBA" id="ARBA00022525"/>
    </source>
</evidence>
<dbReference type="InterPro" id="IPR001007">
    <property type="entry name" value="VWF_dom"/>
</dbReference>
<reference evidence="6" key="2">
    <citation type="submission" date="2020-05" db="UniProtKB">
        <authorList>
            <consortium name="EnsemblMetazoa"/>
        </authorList>
    </citation>
    <scope>IDENTIFICATION</scope>
    <source>
        <strain evidence="6">FAR1</strain>
    </source>
</reference>
<keyword evidence="2" id="KW-0964">Secreted</keyword>
<evidence type="ECO:0000256" key="1">
    <source>
        <dbReference type="ARBA" id="ARBA00004613"/>
    </source>
</evidence>
<feature type="compositionally biased region" description="Basic and acidic residues" evidence="4">
    <location>
        <begin position="344"/>
        <end position="355"/>
    </location>
</feature>
<feature type="compositionally biased region" description="Low complexity" evidence="4">
    <location>
        <begin position="382"/>
        <end position="395"/>
    </location>
</feature>
<dbReference type="SMART" id="SM00214">
    <property type="entry name" value="VWC"/>
    <property type="match status" value="1"/>
</dbReference>
<dbReference type="PANTHER" id="PTHR46698:SF4">
    <property type="entry name" value="CROSSVEINLESS 2"/>
    <property type="match status" value="1"/>
</dbReference>
<feature type="compositionally biased region" description="Polar residues" evidence="4">
    <location>
        <begin position="621"/>
        <end position="632"/>
    </location>
</feature>
<organism evidence="6 7">
    <name type="scientific">Anopheles farauti</name>
    <dbReference type="NCBI Taxonomy" id="69004"/>
    <lineage>
        <taxon>Eukaryota</taxon>
        <taxon>Metazoa</taxon>
        <taxon>Ecdysozoa</taxon>
        <taxon>Arthropoda</taxon>
        <taxon>Hexapoda</taxon>
        <taxon>Insecta</taxon>
        <taxon>Pterygota</taxon>
        <taxon>Neoptera</taxon>
        <taxon>Endopterygota</taxon>
        <taxon>Diptera</taxon>
        <taxon>Nematocera</taxon>
        <taxon>Culicoidea</taxon>
        <taxon>Culicidae</taxon>
        <taxon>Anophelinae</taxon>
        <taxon>Anopheles</taxon>
    </lineage>
</organism>
<feature type="region of interest" description="Disordered" evidence="4">
    <location>
        <begin position="202"/>
        <end position="222"/>
    </location>
</feature>
<feature type="compositionally biased region" description="Basic and acidic residues" evidence="4">
    <location>
        <begin position="322"/>
        <end position="332"/>
    </location>
</feature>
<evidence type="ECO:0000256" key="4">
    <source>
        <dbReference type="SAM" id="MobiDB-lite"/>
    </source>
</evidence>
<name>A0A182Q0M8_9DIPT</name>
<feature type="domain" description="VWFC" evidence="5">
    <location>
        <begin position="135"/>
        <end position="195"/>
    </location>
</feature>
<feature type="compositionally biased region" description="Basic and acidic residues" evidence="4">
    <location>
        <begin position="942"/>
        <end position="957"/>
    </location>
</feature>
<evidence type="ECO:0000259" key="5">
    <source>
        <dbReference type="PROSITE" id="PS50184"/>
    </source>
</evidence>
<reference evidence="7" key="1">
    <citation type="submission" date="2014-01" db="EMBL/GenBank/DDBJ databases">
        <title>The Genome Sequence of Anopheles farauti FAR1 (V2).</title>
        <authorList>
            <consortium name="The Broad Institute Genomics Platform"/>
            <person name="Neafsey D.E."/>
            <person name="Besansky N."/>
            <person name="Howell P."/>
            <person name="Walton C."/>
            <person name="Young S.K."/>
            <person name="Zeng Q."/>
            <person name="Gargeya S."/>
            <person name="Fitzgerald M."/>
            <person name="Haas B."/>
            <person name="Abouelleil A."/>
            <person name="Allen A.W."/>
            <person name="Alvarado L."/>
            <person name="Arachchi H.M."/>
            <person name="Berlin A.M."/>
            <person name="Chapman S.B."/>
            <person name="Gainer-Dewar J."/>
            <person name="Goldberg J."/>
            <person name="Griggs A."/>
            <person name="Gujja S."/>
            <person name="Hansen M."/>
            <person name="Howarth C."/>
            <person name="Imamovic A."/>
            <person name="Ireland A."/>
            <person name="Larimer J."/>
            <person name="McCowan C."/>
            <person name="Murphy C."/>
            <person name="Pearson M."/>
            <person name="Poon T.W."/>
            <person name="Priest M."/>
            <person name="Roberts A."/>
            <person name="Saif S."/>
            <person name="Shea T."/>
            <person name="Sisk P."/>
            <person name="Sykes S."/>
            <person name="Wortman J."/>
            <person name="Nusbaum C."/>
            <person name="Birren B."/>
        </authorList>
    </citation>
    <scope>NUCLEOTIDE SEQUENCE [LARGE SCALE GENOMIC DNA]</scope>
    <source>
        <strain evidence="7">FAR1</strain>
    </source>
</reference>
<feature type="region of interest" description="Disordered" evidence="4">
    <location>
        <begin position="484"/>
        <end position="638"/>
    </location>
</feature>
<dbReference type="Gene3D" id="2.10.70.10">
    <property type="entry name" value="Complement Module, domain 1"/>
    <property type="match status" value="1"/>
</dbReference>
<evidence type="ECO:0000313" key="6">
    <source>
        <dbReference type="EnsemblMetazoa" id="AFAF000703-PA"/>
    </source>
</evidence>
<feature type="compositionally biased region" description="Polar residues" evidence="4">
    <location>
        <begin position="359"/>
        <end position="375"/>
    </location>
</feature>